<dbReference type="PRINTS" id="PR00372">
    <property type="entry name" value="FYWHYDRXLASE"/>
</dbReference>
<evidence type="ECO:0000259" key="14">
    <source>
        <dbReference type="PROSITE" id="PS51410"/>
    </source>
</evidence>
<keyword evidence="11" id="KW-0585">Phenylalanine catabolism</keyword>
<dbReference type="GO" id="GO:0006559">
    <property type="term" value="P:L-phenylalanine catabolic process"/>
    <property type="evidence" value="ECO:0007669"/>
    <property type="project" value="UniProtKB-UniPathway"/>
</dbReference>
<comment type="pathway">
    <text evidence="3">Amino-acid degradation; L-phenylalanine degradation; acetoacetate and fumarate from L-phenylalanine: step 1/6.</text>
</comment>
<evidence type="ECO:0000256" key="6">
    <source>
        <dbReference type="ARBA" id="ARBA00020276"/>
    </source>
</evidence>
<keyword evidence="16" id="KW-1185">Reference proteome</keyword>
<dbReference type="GO" id="GO:0004505">
    <property type="term" value="F:phenylalanine 4-monooxygenase activity"/>
    <property type="evidence" value="ECO:0007669"/>
    <property type="project" value="UniProtKB-EC"/>
</dbReference>
<gene>
    <name evidence="15" type="ORF">C8D91_2615</name>
</gene>
<comment type="similarity">
    <text evidence="4">Belongs to the biopterin-dependent aromatic amino acid hydroxylase family.</text>
</comment>
<sequence>MSRYTSNQYQAKQANAYGLIHYTDNEHRMWSELYQAQISLVHRHMVNEYIEGLHHIDLPSHRIPQCSEVSEKLQKLNGWQVEPVPALIAYDRFFNMLANKRFPAASFIRRQEDFAYVKEPDIFHEIFGHIPLLTHPQVAAFSQFIGELGSNVTADNHAWLARLYWFTIEFGLIKNKNNINGVVPMGSGLASSPTELIYAASSEAPQRRPFDVMDVLTTPYRIDIKQPIYYVLESFDQLAEISARNLVIDILQARKMGLQDPHHLLAKAC</sequence>
<evidence type="ECO:0000256" key="10">
    <source>
        <dbReference type="ARBA" id="ARBA00023033"/>
    </source>
</evidence>
<dbReference type="OrthoDB" id="9780502at2"/>
<dbReference type="NCBIfam" id="NF008877">
    <property type="entry name" value="PRK11913.1-2"/>
    <property type="match status" value="1"/>
</dbReference>
<dbReference type="EMBL" id="SNZB01000006">
    <property type="protein sequence ID" value="TDR17556.1"/>
    <property type="molecule type" value="Genomic_DNA"/>
</dbReference>
<feature type="binding site" evidence="13">
    <location>
        <position position="129"/>
    </location>
    <ligand>
        <name>Fe cation</name>
        <dbReference type="ChEBI" id="CHEBI:24875"/>
    </ligand>
</feature>
<evidence type="ECO:0000256" key="5">
    <source>
        <dbReference type="ARBA" id="ARBA00011995"/>
    </source>
</evidence>
<evidence type="ECO:0000256" key="8">
    <source>
        <dbReference type="ARBA" id="ARBA00023002"/>
    </source>
</evidence>
<dbReference type="GO" id="GO:0005506">
    <property type="term" value="F:iron ion binding"/>
    <property type="evidence" value="ECO:0007669"/>
    <property type="project" value="InterPro"/>
</dbReference>
<dbReference type="PANTHER" id="PTHR11473">
    <property type="entry name" value="AROMATIC AMINO ACID HYDROXYLASE"/>
    <property type="match status" value="1"/>
</dbReference>
<keyword evidence="9 13" id="KW-0408">Iron</keyword>
<name>A0A4R6XE08_9GAMM</name>
<dbReference type="Gene3D" id="1.10.800.10">
    <property type="entry name" value="Aromatic amino acid hydroxylase"/>
    <property type="match status" value="1"/>
</dbReference>
<comment type="caution">
    <text evidence="15">The sequence shown here is derived from an EMBL/GenBank/DDBJ whole genome shotgun (WGS) entry which is preliminary data.</text>
</comment>
<keyword evidence="7 13" id="KW-0479">Metal-binding</keyword>
<dbReference type="PROSITE" id="PS00367">
    <property type="entry name" value="BH4_AAA_HYDROXYL_1"/>
    <property type="match status" value="1"/>
</dbReference>
<accession>A0A4R6XE08</accession>
<dbReference type="RefSeq" id="WP_099018917.1">
    <property type="nucleotide sequence ID" value="NZ_NIHB01000002.1"/>
</dbReference>
<dbReference type="Pfam" id="PF00351">
    <property type="entry name" value="Biopterin_H"/>
    <property type="match status" value="1"/>
</dbReference>
<feature type="binding site" evidence="13">
    <location>
        <position position="169"/>
    </location>
    <ligand>
        <name>Fe cation</name>
        <dbReference type="ChEBI" id="CHEBI:24875"/>
    </ligand>
</feature>
<dbReference type="InterPro" id="IPR019774">
    <property type="entry name" value="Aromatic-AA_hydroxylase_C"/>
</dbReference>
<evidence type="ECO:0000256" key="4">
    <source>
        <dbReference type="ARBA" id="ARBA00009712"/>
    </source>
</evidence>
<evidence type="ECO:0000313" key="15">
    <source>
        <dbReference type="EMBL" id="TDR17556.1"/>
    </source>
</evidence>
<dbReference type="SUPFAM" id="SSF56534">
    <property type="entry name" value="Aromatic aminoacid monoxygenases, catalytic and oligomerization domains"/>
    <property type="match status" value="1"/>
</dbReference>
<reference evidence="15 16" key="1">
    <citation type="submission" date="2019-03" db="EMBL/GenBank/DDBJ databases">
        <title>Genomic Encyclopedia of Type Strains, Phase IV (KMG-IV): sequencing the most valuable type-strain genomes for metagenomic binning, comparative biology and taxonomic classification.</title>
        <authorList>
            <person name="Goeker M."/>
        </authorList>
    </citation>
    <scope>NUCLEOTIDE SEQUENCE [LARGE SCALE GENOMIC DNA]</scope>
    <source>
        <strain evidence="15 16">DSM 25488</strain>
    </source>
</reference>
<dbReference type="InterPro" id="IPR036329">
    <property type="entry name" value="Aro-AA_hydroxylase_C_sf"/>
</dbReference>
<proteinExistence type="inferred from homology"/>
<dbReference type="AlphaFoldDB" id="A0A4R6XE08"/>
<dbReference type="PANTHER" id="PTHR11473:SF24">
    <property type="entry name" value="PHENYLALANINE-4-HYDROXYLASE"/>
    <property type="match status" value="1"/>
</dbReference>
<evidence type="ECO:0000256" key="13">
    <source>
        <dbReference type="PIRSR" id="PIRSR601273-2"/>
    </source>
</evidence>
<evidence type="ECO:0000256" key="1">
    <source>
        <dbReference type="ARBA" id="ARBA00001060"/>
    </source>
</evidence>
<dbReference type="PROSITE" id="PS51410">
    <property type="entry name" value="BH4_AAA_HYDROXYL_2"/>
    <property type="match status" value="1"/>
</dbReference>
<evidence type="ECO:0000313" key="16">
    <source>
        <dbReference type="Proteomes" id="UP000295724"/>
    </source>
</evidence>
<dbReference type="Proteomes" id="UP000295724">
    <property type="component" value="Unassembled WGS sequence"/>
</dbReference>
<dbReference type="UniPathway" id="UPA00139">
    <property type="reaction ID" value="UER00337"/>
</dbReference>
<evidence type="ECO:0000256" key="12">
    <source>
        <dbReference type="ARBA" id="ARBA00029922"/>
    </source>
</evidence>
<protein>
    <recommendedName>
        <fullName evidence="6">Phenylalanine-4-hydroxylase</fullName>
        <ecNumber evidence="5">1.14.16.1</ecNumber>
    </recommendedName>
    <alternativeName>
        <fullName evidence="12">Phe-4-monooxygenase</fullName>
    </alternativeName>
</protein>
<dbReference type="NCBIfam" id="TIGR01267">
    <property type="entry name" value="Phe4hydrox_mono"/>
    <property type="match status" value="1"/>
</dbReference>
<keyword evidence="10" id="KW-0503">Monooxygenase</keyword>
<organism evidence="15 16">
    <name type="scientific">Marinicella litoralis</name>
    <dbReference type="NCBI Taxonomy" id="644220"/>
    <lineage>
        <taxon>Bacteria</taxon>
        <taxon>Pseudomonadati</taxon>
        <taxon>Pseudomonadota</taxon>
        <taxon>Gammaproteobacteria</taxon>
        <taxon>Lysobacterales</taxon>
        <taxon>Marinicellaceae</taxon>
        <taxon>Marinicella</taxon>
    </lineage>
</organism>
<dbReference type="InterPro" id="IPR005960">
    <property type="entry name" value="Phe-4-hydroxylase_mono"/>
</dbReference>
<comment type="catalytic activity">
    <reaction evidence="1">
        <text>(6R)-L-erythro-5,6,7,8-tetrahydrobiopterin + L-phenylalanine + O2 = (4aS,6R)-4a-hydroxy-L-erythro-5,6,7,8-tetrahydrobiopterin + L-tyrosine</text>
        <dbReference type="Rhea" id="RHEA:20273"/>
        <dbReference type="ChEBI" id="CHEBI:15379"/>
        <dbReference type="ChEBI" id="CHEBI:15642"/>
        <dbReference type="ChEBI" id="CHEBI:58095"/>
        <dbReference type="ChEBI" id="CHEBI:58315"/>
        <dbReference type="ChEBI" id="CHEBI:59560"/>
        <dbReference type="EC" id="1.14.16.1"/>
    </reaction>
</comment>
<evidence type="ECO:0000256" key="2">
    <source>
        <dbReference type="ARBA" id="ARBA00001954"/>
    </source>
</evidence>
<evidence type="ECO:0000256" key="9">
    <source>
        <dbReference type="ARBA" id="ARBA00023004"/>
    </source>
</evidence>
<evidence type="ECO:0000256" key="11">
    <source>
        <dbReference type="ARBA" id="ARBA00023232"/>
    </source>
</evidence>
<feature type="domain" description="Biopterin-dependent aromatic amino acid hydroxylase family profile" evidence="14">
    <location>
        <begin position="1"/>
        <end position="269"/>
    </location>
</feature>
<keyword evidence="8" id="KW-0560">Oxidoreductase</keyword>
<dbReference type="InterPro" id="IPR036951">
    <property type="entry name" value="ArAA_hydroxylase_sf"/>
</dbReference>
<dbReference type="InterPro" id="IPR018301">
    <property type="entry name" value="ArAA_hydroxylase_Fe/CU_BS"/>
</dbReference>
<dbReference type="InterPro" id="IPR001273">
    <property type="entry name" value="ArAA_hydroxylase"/>
</dbReference>
<feature type="binding site" evidence="13">
    <location>
        <position position="124"/>
    </location>
    <ligand>
        <name>Fe cation</name>
        <dbReference type="ChEBI" id="CHEBI:24875"/>
    </ligand>
</feature>
<evidence type="ECO:0000256" key="3">
    <source>
        <dbReference type="ARBA" id="ARBA00005088"/>
    </source>
</evidence>
<dbReference type="EC" id="1.14.16.1" evidence="5"/>
<comment type="cofactor">
    <cofactor evidence="2 13">
        <name>Fe(2+)</name>
        <dbReference type="ChEBI" id="CHEBI:29033"/>
    </cofactor>
</comment>
<evidence type="ECO:0000256" key="7">
    <source>
        <dbReference type="ARBA" id="ARBA00022723"/>
    </source>
</evidence>